<evidence type="ECO:0000256" key="1">
    <source>
        <dbReference type="SAM" id="Coils"/>
    </source>
</evidence>
<comment type="caution">
    <text evidence="4">The sequence shown here is derived from an EMBL/GenBank/DDBJ whole genome shotgun (WGS) entry which is preliminary data.</text>
</comment>
<reference evidence="4" key="1">
    <citation type="submission" date="2020-06" db="EMBL/GenBank/DDBJ databases">
        <authorList>
            <person name="Li T."/>
            <person name="Hu X."/>
            <person name="Zhang T."/>
            <person name="Song X."/>
            <person name="Zhang H."/>
            <person name="Dai N."/>
            <person name="Sheng W."/>
            <person name="Hou X."/>
            <person name="Wei L."/>
        </authorList>
    </citation>
    <scope>NUCLEOTIDE SEQUENCE</scope>
    <source>
        <strain evidence="4">K16</strain>
        <tissue evidence="4">Leaf</tissue>
    </source>
</reference>
<keyword evidence="5" id="KW-1185">Reference proteome</keyword>
<keyword evidence="1" id="KW-0175">Coiled coil</keyword>
<dbReference type="AlphaFoldDB" id="A0AAE1X0Y8"/>
<dbReference type="Pfam" id="PF22936">
    <property type="entry name" value="Pol_BBD"/>
    <property type="match status" value="1"/>
</dbReference>
<dbReference type="Proteomes" id="UP001289374">
    <property type="component" value="Unassembled WGS sequence"/>
</dbReference>
<gene>
    <name evidence="4" type="ORF">Sango_1035000</name>
</gene>
<dbReference type="PANTHER" id="PTHR47592:SF30">
    <property type="entry name" value="CCHC-TYPE DOMAIN-CONTAINING PROTEIN"/>
    <property type="match status" value="1"/>
</dbReference>
<feature type="domain" description="Retrovirus-related Pol polyprotein from transposon TNT 1-94-like beta-barrel" evidence="3">
    <location>
        <begin position="229"/>
        <end position="269"/>
    </location>
</feature>
<dbReference type="EMBL" id="JACGWL010000005">
    <property type="protein sequence ID" value="KAK4402943.1"/>
    <property type="molecule type" value="Genomic_DNA"/>
</dbReference>
<proteinExistence type="predicted"/>
<feature type="coiled-coil region" evidence="1">
    <location>
        <begin position="327"/>
        <end position="361"/>
    </location>
</feature>
<organism evidence="4 5">
    <name type="scientific">Sesamum angolense</name>
    <dbReference type="NCBI Taxonomy" id="2727404"/>
    <lineage>
        <taxon>Eukaryota</taxon>
        <taxon>Viridiplantae</taxon>
        <taxon>Streptophyta</taxon>
        <taxon>Embryophyta</taxon>
        <taxon>Tracheophyta</taxon>
        <taxon>Spermatophyta</taxon>
        <taxon>Magnoliopsida</taxon>
        <taxon>eudicotyledons</taxon>
        <taxon>Gunneridae</taxon>
        <taxon>Pentapetalae</taxon>
        <taxon>asterids</taxon>
        <taxon>lamiids</taxon>
        <taxon>Lamiales</taxon>
        <taxon>Pedaliaceae</taxon>
        <taxon>Sesamum</taxon>
    </lineage>
</organism>
<evidence type="ECO:0000313" key="5">
    <source>
        <dbReference type="Proteomes" id="UP001289374"/>
    </source>
</evidence>
<evidence type="ECO:0000313" key="4">
    <source>
        <dbReference type="EMBL" id="KAK4402943.1"/>
    </source>
</evidence>
<dbReference type="PANTHER" id="PTHR47592">
    <property type="entry name" value="PBF68 PROTEIN"/>
    <property type="match status" value="1"/>
</dbReference>
<evidence type="ECO:0000259" key="3">
    <source>
        <dbReference type="Pfam" id="PF22936"/>
    </source>
</evidence>
<evidence type="ECO:0000256" key="2">
    <source>
        <dbReference type="SAM" id="MobiDB-lite"/>
    </source>
</evidence>
<dbReference type="InterPro" id="IPR054722">
    <property type="entry name" value="PolX-like_BBD"/>
</dbReference>
<sequence length="548" mass="62829">MRGVGMNEFSEPVGVRAENDDVRVKNIVYTSINQKTSWLFLSLRNFFCRHNPVTTEGTNAKVKYDRDNKTVRGYLLNHMNNTLFDLFVNQKSAKEIWNTLETWYRGDDAGRKKYAVGKWLQFHMVDNKPIMDQVRDKDRFQHKRKKFQKGGQQKSVKRNDGKIQNRKVSCNCCGKLGHKVYQCFQRKDQQKTNHKPTSQPKPQINLTKQEEITAAVVVDTNLMENKIDWILDTGASRHFYSNKELLQELQETHDGECVFMGNSTTAGVLEKILKRFNCYDELSVRTPYDPSICLKKNNGDSVSQAEYAKIIGSVMFLMNYTRPDITYADTKVNLQEARASIQLLENQISQLAMTINNIAIQASQKLPSQTDAHPIENMSAMTPQSGKKPHTIEKAPIEAKEDEKTLKDTKVQNEKLESDLIPPPSSNTCALPFPCSMPKLKEDEKEITLNKVKINITLLELKALPYHLQYLYLGVSERLSHIISQGLVKEQNTLKLDRREVLRNSRIKSLDMRQIFKVNGHRPKPFLSGDEATTIIGIALTSFQQLTR</sequence>
<reference evidence="4" key="2">
    <citation type="journal article" date="2024" name="Plant">
        <title>Genomic evolution and insights into agronomic trait innovations of Sesamum species.</title>
        <authorList>
            <person name="Miao H."/>
            <person name="Wang L."/>
            <person name="Qu L."/>
            <person name="Liu H."/>
            <person name="Sun Y."/>
            <person name="Le M."/>
            <person name="Wang Q."/>
            <person name="Wei S."/>
            <person name="Zheng Y."/>
            <person name="Lin W."/>
            <person name="Duan Y."/>
            <person name="Cao H."/>
            <person name="Xiong S."/>
            <person name="Wang X."/>
            <person name="Wei L."/>
            <person name="Li C."/>
            <person name="Ma Q."/>
            <person name="Ju M."/>
            <person name="Zhao R."/>
            <person name="Li G."/>
            <person name="Mu C."/>
            <person name="Tian Q."/>
            <person name="Mei H."/>
            <person name="Zhang T."/>
            <person name="Gao T."/>
            <person name="Zhang H."/>
        </authorList>
    </citation>
    <scope>NUCLEOTIDE SEQUENCE</scope>
    <source>
        <strain evidence="4">K16</strain>
    </source>
</reference>
<name>A0AAE1X0Y8_9LAMI</name>
<dbReference type="Pfam" id="PF14223">
    <property type="entry name" value="Retrotran_gag_2"/>
    <property type="match status" value="1"/>
</dbReference>
<feature type="region of interest" description="Disordered" evidence="2">
    <location>
        <begin position="141"/>
        <end position="162"/>
    </location>
</feature>
<protein>
    <recommendedName>
        <fullName evidence="3">Retrovirus-related Pol polyprotein from transposon TNT 1-94-like beta-barrel domain-containing protein</fullName>
    </recommendedName>
</protein>
<accession>A0AAE1X0Y8</accession>